<dbReference type="GO" id="GO:0000178">
    <property type="term" value="C:exosome (RNase complex)"/>
    <property type="evidence" value="ECO:0007669"/>
    <property type="project" value="TreeGrafter"/>
</dbReference>
<protein>
    <recommendedName>
        <fullName evidence="6">Exosome complex protein</fullName>
    </recommendedName>
</protein>
<evidence type="ECO:0000313" key="9">
    <source>
        <dbReference type="Proteomes" id="UP000054251"/>
    </source>
</evidence>
<dbReference type="GO" id="GO:0010468">
    <property type="term" value="P:regulation of gene expression"/>
    <property type="evidence" value="ECO:0007669"/>
    <property type="project" value="TreeGrafter"/>
</dbReference>
<feature type="compositionally biased region" description="Low complexity" evidence="7">
    <location>
        <begin position="154"/>
        <end position="171"/>
    </location>
</feature>
<dbReference type="GO" id="GO:0005730">
    <property type="term" value="C:nucleolus"/>
    <property type="evidence" value="ECO:0007669"/>
    <property type="project" value="TreeGrafter"/>
</dbReference>
<dbReference type="GeneID" id="26841280"/>
<dbReference type="InterPro" id="IPR007146">
    <property type="entry name" value="Sas10/Utp3/C1D"/>
</dbReference>
<dbReference type="Pfam" id="PF04000">
    <property type="entry name" value="Sas10_Utp3"/>
    <property type="match status" value="1"/>
</dbReference>
<dbReference type="InterPro" id="IPR011082">
    <property type="entry name" value="Exosome-assoc_fac/DNA_repair"/>
</dbReference>
<evidence type="ECO:0000256" key="1">
    <source>
        <dbReference type="ARBA" id="ARBA00004123"/>
    </source>
</evidence>
<gene>
    <name evidence="8" type="ORF">AC631_04271</name>
</gene>
<dbReference type="Proteomes" id="UP000054251">
    <property type="component" value="Unassembled WGS sequence"/>
</dbReference>
<comment type="subcellular location">
    <subcellularLocation>
        <location evidence="1 6">Nucleus</location>
    </subcellularLocation>
</comment>
<dbReference type="OrthoDB" id="1421013at2759"/>
<dbReference type="AlphaFoldDB" id="A0A0V1PUQ6"/>
<feature type="region of interest" description="Disordered" evidence="7">
    <location>
        <begin position="145"/>
        <end position="200"/>
    </location>
</feature>
<accession>A0A0V1PUQ6</accession>
<keyword evidence="3 6" id="KW-0698">rRNA processing</keyword>
<dbReference type="EMBL" id="LMYN01000110">
    <property type="protein sequence ID" value="KRZ99975.1"/>
    <property type="molecule type" value="Genomic_DNA"/>
</dbReference>
<evidence type="ECO:0000256" key="5">
    <source>
        <dbReference type="ARBA" id="ARBA00023242"/>
    </source>
</evidence>
<comment type="caution">
    <text evidence="8">The sequence shown here is derived from an EMBL/GenBank/DDBJ whole genome shotgun (WGS) entry which is preliminary data.</text>
</comment>
<evidence type="ECO:0000256" key="6">
    <source>
        <dbReference type="RuleBase" id="RU368003"/>
    </source>
</evidence>
<sequence length="200" mass="22275">MENIDNVKLFVQSLDNSIDQLTEKLEPILKKSLEETIAASDSQMERIKIYNNYSYVLISVLFSYLKTLGINTDQHPIMKELTRIKLYMKRYKDLETKLATKDTSKEDAEAARTFIQNTLGTKINGGGAAINSNMSSPAISSSNFTGVHTKFSDPENNSDSESSSKSNTSKALAKKKLSLKPKSKPSKVTKPQSKSKRSNK</sequence>
<dbReference type="GO" id="GO:0003677">
    <property type="term" value="F:DNA binding"/>
    <property type="evidence" value="ECO:0007669"/>
    <property type="project" value="TreeGrafter"/>
</dbReference>
<dbReference type="PANTHER" id="PTHR15341:SF3">
    <property type="entry name" value="NUCLEAR NUCLEIC ACID-BINDING PROTEIN C1D"/>
    <property type="match status" value="1"/>
</dbReference>
<feature type="compositionally biased region" description="Basic residues" evidence="7">
    <location>
        <begin position="172"/>
        <end position="200"/>
    </location>
</feature>
<dbReference type="GO" id="GO:0000460">
    <property type="term" value="P:maturation of 5.8S rRNA"/>
    <property type="evidence" value="ECO:0007669"/>
    <property type="project" value="TreeGrafter"/>
</dbReference>
<reference evidence="8 9" key="1">
    <citation type="submission" date="2015-11" db="EMBL/GenBank/DDBJ databases">
        <title>The genome of Debaryomyces fabryi.</title>
        <authorList>
            <person name="Tafer H."/>
            <person name="Lopandic K."/>
        </authorList>
    </citation>
    <scope>NUCLEOTIDE SEQUENCE [LARGE SCALE GENOMIC DNA]</scope>
    <source>
        <strain evidence="8 9">CBS 789</strain>
    </source>
</reference>
<comment type="similarity">
    <text evidence="2 6">Belongs to the C1D family.</text>
</comment>
<evidence type="ECO:0000256" key="4">
    <source>
        <dbReference type="ARBA" id="ARBA00022884"/>
    </source>
</evidence>
<proteinExistence type="inferred from homology"/>
<dbReference type="GO" id="GO:0003723">
    <property type="term" value="F:RNA binding"/>
    <property type="evidence" value="ECO:0007669"/>
    <property type="project" value="UniProtKB-UniRule"/>
</dbReference>
<keyword evidence="4 6" id="KW-0694">RNA-binding</keyword>
<evidence type="ECO:0000256" key="2">
    <source>
        <dbReference type="ARBA" id="ARBA00009154"/>
    </source>
</evidence>
<evidence type="ECO:0000256" key="7">
    <source>
        <dbReference type="SAM" id="MobiDB-lite"/>
    </source>
</evidence>
<name>A0A0V1PUQ6_9ASCO</name>
<keyword evidence="9" id="KW-1185">Reference proteome</keyword>
<keyword evidence="5 6" id="KW-0539">Nucleus</keyword>
<organism evidence="8 9">
    <name type="scientific">Debaryomyces fabryi</name>
    <dbReference type="NCBI Taxonomy" id="58627"/>
    <lineage>
        <taxon>Eukaryota</taxon>
        <taxon>Fungi</taxon>
        <taxon>Dikarya</taxon>
        <taxon>Ascomycota</taxon>
        <taxon>Saccharomycotina</taxon>
        <taxon>Pichiomycetes</taxon>
        <taxon>Debaryomycetaceae</taxon>
        <taxon>Debaryomyces</taxon>
    </lineage>
</organism>
<evidence type="ECO:0000256" key="3">
    <source>
        <dbReference type="ARBA" id="ARBA00022552"/>
    </source>
</evidence>
<dbReference type="RefSeq" id="XP_015466078.1">
    <property type="nucleotide sequence ID" value="XM_015613100.1"/>
</dbReference>
<dbReference type="PANTHER" id="PTHR15341">
    <property type="entry name" value="SUN-COR STEROID HORMONE RECEPTOR CO-REPRESSOR"/>
    <property type="match status" value="1"/>
</dbReference>
<comment type="function">
    <text evidence="6">Required for exosome-dependent processing of pre-rRNA and small nucleolar RNA (snRNA) precursors. Involved in processing of 35S pre-rRNA at the A0, A1 and A2 sites.</text>
</comment>
<evidence type="ECO:0000313" key="8">
    <source>
        <dbReference type="EMBL" id="KRZ99975.1"/>
    </source>
</evidence>